<keyword evidence="2" id="KW-1185">Reference proteome</keyword>
<dbReference type="AlphaFoldDB" id="A0A7J7M488"/>
<evidence type="ECO:0000313" key="2">
    <source>
        <dbReference type="Proteomes" id="UP000541444"/>
    </source>
</evidence>
<name>A0A7J7M488_9MAGN</name>
<proteinExistence type="predicted"/>
<gene>
    <name evidence="1" type="ORF">GIB67_017444</name>
</gene>
<reference evidence="1 2" key="1">
    <citation type="journal article" date="2020" name="IScience">
        <title>Genome Sequencing of the Endangered Kingdonia uniflora (Circaeasteraceae, Ranunculales) Reveals Potential Mechanisms of Evolutionary Specialization.</title>
        <authorList>
            <person name="Sun Y."/>
            <person name="Deng T."/>
            <person name="Zhang A."/>
            <person name="Moore M.J."/>
            <person name="Landis J.B."/>
            <person name="Lin N."/>
            <person name="Zhang H."/>
            <person name="Zhang X."/>
            <person name="Huang J."/>
            <person name="Zhang X."/>
            <person name="Sun H."/>
            <person name="Wang H."/>
        </authorList>
    </citation>
    <scope>NUCLEOTIDE SEQUENCE [LARGE SCALE GENOMIC DNA]</scope>
    <source>
        <strain evidence="1">TB1705</strain>
        <tissue evidence="1">Leaf</tissue>
    </source>
</reference>
<comment type="caution">
    <text evidence="1">The sequence shown here is derived from an EMBL/GenBank/DDBJ whole genome shotgun (WGS) entry which is preliminary data.</text>
</comment>
<dbReference type="EMBL" id="JACGCM010001782">
    <property type="protein sequence ID" value="KAF6149711.1"/>
    <property type="molecule type" value="Genomic_DNA"/>
</dbReference>
<organism evidence="1 2">
    <name type="scientific">Kingdonia uniflora</name>
    <dbReference type="NCBI Taxonomy" id="39325"/>
    <lineage>
        <taxon>Eukaryota</taxon>
        <taxon>Viridiplantae</taxon>
        <taxon>Streptophyta</taxon>
        <taxon>Embryophyta</taxon>
        <taxon>Tracheophyta</taxon>
        <taxon>Spermatophyta</taxon>
        <taxon>Magnoliopsida</taxon>
        <taxon>Ranunculales</taxon>
        <taxon>Circaeasteraceae</taxon>
        <taxon>Kingdonia</taxon>
    </lineage>
</organism>
<accession>A0A7J7M488</accession>
<evidence type="ECO:0000313" key="1">
    <source>
        <dbReference type="EMBL" id="KAF6149711.1"/>
    </source>
</evidence>
<protein>
    <submittedName>
        <fullName evidence="1">Uncharacterized protein</fullName>
    </submittedName>
</protein>
<sequence length="117" mass="13391">MVPSLIFWEIWKARNKYKYDDVLIVSDIMVEKVLQCTRHLNFKLNINAKNEIAKTVESELEKTISVYGYKIVETLITEPDEHVKRAMNEINAELLVTELGAITIIDVTLSGDHSRAA</sequence>
<dbReference type="OrthoDB" id="1724516at2759"/>
<dbReference type="Proteomes" id="UP000541444">
    <property type="component" value="Unassembled WGS sequence"/>
</dbReference>